<dbReference type="CDD" id="cd13999">
    <property type="entry name" value="STKc_MAP3K-like"/>
    <property type="match status" value="1"/>
</dbReference>
<keyword evidence="8" id="KW-0472">Membrane</keyword>
<evidence type="ECO:0000256" key="2">
    <source>
        <dbReference type="ARBA" id="ARBA00012513"/>
    </source>
</evidence>
<feature type="domain" description="Protein kinase" evidence="13">
    <location>
        <begin position="1061"/>
        <end position="1315"/>
    </location>
</feature>
<dbReference type="Proteomes" id="UP001165121">
    <property type="component" value="Unassembled WGS sequence"/>
</dbReference>
<dbReference type="InterPro" id="IPR017441">
    <property type="entry name" value="Protein_kinase_ATP_BS"/>
</dbReference>
<dbReference type="GO" id="GO:0004674">
    <property type="term" value="F:protein serine/threonine kinase activity"/>
    <property type="evidence" value="ECO:0007669"/>
    <property type="project" value="UniProtKB-KW"/>
</dbReference>
<dbReference type="Gene3D" id="1.10.510.10">
    <property type="entry name" value="Transferase(Phosphotransferase) domain 1"/>
    <property type="match status" value="1"/>
</dbReference>
<feature type="region of interest" description="Disordered" evidence="12">
    <location>
        <begin position="68"/>
        <end position="118"/>
    </location>
</feature>
<dbReference type="InterPro" id="IPR037191">
    <property type="entry name" value="VPS9_dom_sf"/>
</dbReference>
<dbReference type="GO" id="GO:0005524">
    <property type="term" value="F:ATP binding"/>
    <property type="evidence" value="ECO:0007669"/>
    <property type="project" value="UniProtKB-UniRule"/>
</dbReference>
<evidence type="ECO:0000256" key="9">
    <source>
        <dbReference type="ARBA" id="ARBA00047899"/>
    </source>
</evidence>
<dbReference type="InterPro" id="IPR003123">
    <property type="entry name" value="VPS9"/>
</dbReference>
<feature type="compositionally biased region" description="Basic residues" evidence="12">
    <location>
        <begin position="1038"/>
        <end position="1048"/>
    </location>
</feature>
<comment type="catalytic activity">
    <reaction evidence="9">
        <text>L-threonyl-[protein] + ATP = O-phospho-L-threonyl-[protein] + ADP + H(+)</text>
        <dbReference type="Rhea" id="RHEA:46608"/>
        <dbReference type="Rhea" id="RHEA-COMP:11060"/>
        <dbReference type="Rhea" id="RHEA-COMP:11605"/>
        <dbReference type="ChEBI" id="CHEBI:15378"/>
        <dbReference type="ChEBI" id="CHEBI:30013"/>
        <dbReference type="ChEBI" id="CHEBI:30616"/>
        <dbReference type="ChEBI" id="CHEBI:61977"/>
        <dbReference type="ChEBI" id="CHEBI:456216"/>
        <dbReference type="EC" id="2.7.11.1"/>
    </reaction>
</comment>
<comment type="caution">
    <text evidence="15">The sequence shown here is derived from an EMBL/GenBank/DDBJ whole genome shotgun (WGS) entry which is preliminary data.</text>
</comment>
<dbReference type="PROSITE" id="PS00107">
    <property type="entry name" value="PROTEIN_KINASE_ATP"/>
    <property type="match status" value="1"/>
</dbReference>
<dbReference type="Pfam" id="PF02204">
    <property type="entry name" value="VPS9"/>
    <property type="match status" value="1"/>
</dbReference>
<dbReference type="SUPFAM" id="SSF56112">
    <property type="entry name" value="Protein kinase-like (PK-like)"/>
    <property type="match status" value="1"/>
</dbReference>
<evidence type="ECO:0000256" key="4">
    <source>
        <dbReference type="ARBA" id="ARBA00022679"/>
    </source>
</evidence>
<feature type="compositionally biased region" description="Basic and acidic residues" evidence="12">
    <location>
        <begin position="84"/>
        <end position="94"/>
    </location>
</feature>
<feature type="domain" description="VPS9" evidence="14">
    <location>
        <begin position="441"/>
        <end position="663"/>
    </location>
</feature>
<evidence type="ECO:0000259" key="13">
    <source>
        <dbReference type="PROSITE" id="PS50011"/>
    </source>
</evidence>
<dbReference type="GO" id="GO:0016020">
    <property type="term" value="C:membrane"/>
    <property type="evidence" value="ECO:0007669"/>
    <property type="project" value="UniProtKB-SubCell"/>
</dbReference>
<feature type="region of interest" description="Disordered" evidence="12">
    <location>
        <begin position="996"/>
        <end position="1049"/>
    </location>
</feature>
<keyword evidence="7 11" id="KW-0067">ATP-binding</keyword>
<dbReference type="Gene3D" id="3.30.200.20">
    <property type="entry name" value="Phosphorylase Kinase, domain 1"/>
    <property type="match status" value="1"/>
</dbReference>
<accession>A0A9W6YRE7</accession>
<dbReference type="InterPro" id="IPR001245">
    <property type="entry name" value="Ser-Thr/Tyr_kinase_cat_dom"/>
</dbReference>
<dbReference type="EMBL" id="BSXT01019378">
    <property type="protein sequence ID" value="GMG18338.1"/>
    <property type="molecule type" value="Genomic_DNA"/>
</dbReference>
<evidence type="ECO:0000256" key="12">
    <source>
        <dbReference type="SAM" id="MobiDB-lite"/>
    </source>
</evidence>
<feature type="region of interest" description="Disordered" evidence="12">
    <location>
        <begin position="777"/>
        <end position="802"/>
    </location>
</feature>
<evidence type="ECO:0000256" key="11">
    <source>
        <dbReference type="PROSITE-ProRule" id="PRU10141"/>
    </source>
</evidence>
<comment type="catalytic activity">
    <reaction evidence="10">
        <text>L-seryl-[protein] + ATP = O-phospho-L-seryl-[protein] + ADP + H(+)</text>
        <dbReference type="Rhea" id="RHEA:17989"/>
        <dbReference type="Rhea" id="RHEA-COMP:9863"/>
        <dbReference type="Rhea" id="RHEA-COMP:11604"/>
        <dbReference type="ChEBI" id="CHEBI:15378"/>
        <dbReference type="ChEBI" id="CHEBI:29999"/>
        <dbReference type="ChEBI" id="CHEBI:30616"/>
        <dbReference type="ChEBI" id="CHEBI:83421"/>
        <dbReference type="ChEBI" id="CHEBI:456216"/>
        <dbReference type="EC" id="2.7.11.1"/>
    </reaction>
</comment>
<gene>
    <name evidence="15" type="ORF">Pfra01_003065800</name>
</gene>
<reference evidence="15" key="1">
    <citation type="submission" date="2023-04" db="EMBL/GenBank/DDBJ databases">
        <title>Phytophthora fragariaefolia NBRC 109709.</title>
        <authorList>
            <person name="Ichikawa N."/>
            <person name="Sato H."/>
            <person name="Tonouchi N."/>
        </authorList>
    </citation>
    <scope>NUCLEOTIDE SEQUENCE</scope>
    <source>
        <strain evidence="15">NBRC 109709</strain>
    </source>
</reference>
<dbReference type="OrthoDB" id="339325at2759"/>
<feature type="region of interest" description="Disordered" evidence="12">
    <location>
        <begin position="1"/>
        <end position="42"/>
    </location>
</feature>
<feature type="region of interest" description="Disordered" evidence="12">
    <location>
        <begin position="576"/>
        <end position="595"/>
    </location>
</feature>
<dbReference type="PROSITE" id="PS00108">
    <property type="entry name" value="PROTEIN_KINASE_ST"/>
    <property type="match status" value="1"/>
</dbReference>
<feature type="compositionally biased region" description="Low complexity" evidence="12">
    <location>
        <begin position="743"/>
        <end position="754"/>
    </location>
</feature>
<dbReference type="InterPro" id="IPR051681">
    <property type="entry name" value="Ser/Thr_Kinases-Pseudokinases"/>
</dbReference>
<keyword evidence="16" id="KW-1185">Reference proteome</keyword>
<dbReference type="FunFam" id="1.10.510.10:FF:000476">
    <property type="entry name" value="PAS domain-containing protein tyrosine kinase family protein"/>
    <property type="match status" value="1"/>
</dbReference>
<protein>
    <recommendedName>
        <fullName evidence="2">non-specific serine/threonine protein kinase</fullName>
        <ecNumber evidence="2">2.7.11.1</ecNumber>
    </recommendedName>
</protein>
<dbReference type="SUPFAM" id="SSF109993">
    <property type="entry name" value="VPS9 domain"/>
    <property type="match status" value="1"/>
</dbReference>
<keyword evidence="4" id="KW-0808">Transferase</keyword>
<feature type="binding site" evidence="11">
    <location>
        <position position="1088"/>
    </location>
    <ligand>
        <name>ATP</name>
        <dbReference type="ChEBI" id="CHEBI:30616"/>
    </ligand>
</feature>
<evidence type="ECO:0000256" key="7">
    <source>
        <dbReference type="ARBA" id="ARBA00022840"/>
    </source>
</evidence>
<feature type="region of interest" description="Disordered" evidence="12">
    <location>
        <begin position="519"/>
        <end position="564"/>
    </location>
</feature>
<dbReference type="EC" id="2.7.11.1" evidence="2"/>
<dbReference type="PRINTS" id="PR00109">
    <property type="entry name" value="TYRKINASE"/>
</dbReference>
<evidence type="ECO:0000256" key="3">
    <source>
        <dbReference type="ARBA" id="ARBA00022527"/>
    </source>
</evidence>
<dbReference type="Gene3D" id="1.20.1050.80">
    <property type="entry name" value="VPS9 domain"/>
    <property type="match status" value="1"/>
</dbReference>
<name>A0A9W6YRE7_9STRA</name>
<dbReference type="InterPro" id="IPR011009">
    <property type="entry name" value="Kinase-like_dom_sf"/>
</dbReference>
<dbReference type="PANTHER" id="PTHR44329">
    <property type="entry name" value="SERINE/THREONINE-PROTEIN KINASE TNNI3K-RELATED"/>
    <property type="match status" value="1"/>
</dbReference>
<evidence type="ECO:0000256" key="10">
    <source>
        <dbReference type="ARBA" id="ARBA00048679"/>
    </source>
</evidence>
<evidence type="ECO:0000256" key="5">
    <source>
        <dbReference type="ARBA" id="ARBA00022741"/>
    </source>
</evidence>
<keyword evidence="3" id="KW-0723">Serine/threonine-protein kinase</keyword>
<feature type="compositionally biased region" description="Low complexity" evidence="12">
    <location>
        <begin position="543"/>
        <end position="558"/>
    </location>
</feature>
<keyword evidence="5 11" id="KW-0547">Nucleotide-binding</keyword>
<evidence type="ECO:0000256" key="6">
    <source>
        <dbReference type="ARBA" id="ARBA00022777"/>
    </source>
</evidence>
<feature type="compositionally biased region" description="Gly residues" evidence="12">
    <location>
        <begin position="1020"/>
        <end position="1033"/>
    </location>
</feature>
<dbReference type="PROSITE" id="PS51205">
    <property type="entry name" value="VPS9"/>
    <property type="match status" value="1"/>
</dbReference>
<feature type="region of interest" description="Disordered" evidence="12">
    <location>
        <begin position="709"/>
        <end position="754"/>
    </location>
</feature>
<feature type="compositionally biased region" description="Acidic residues" evidence="12">
    <location>
        <begin position="71"/>
        <end position="83"/>
    </location>
</feature>
<dbReference type="Pfam" id="PF07714">
    <property type="entry name" value="PK_Tyr_Ser-Thr"/>
    <property type="match status" value="1"/>
</dbReference>
<evidence type="ECO:0000313" key="15">
    <source>
        <dbReference type="EMBL" id="GMG18338.1"/>
    </source>
</evidence>
<evidence type="ECO:0000259" key="14">
    <source>
        <dbReference type="PROSITE" id="PS51205"/>
    </source>
</evidence>
<feature type="compositionally biased region" description="Low complexity" evidence="12">
    <location>
        <begin position="777"/>
        <end position="786"/>
    </location>
</feature>
<proteinExistence type="predicted"/>
<evidence type="ECO:0000313" key="16">
    <source>
        <dbReference type="Proteomes" id="UP001165121"/>
    </source>
</evidence>
<dbReference type="PROSITE" id="PS50011">
    <property type="entry name" value="PROTEIN_KINASE_DOM"/>
    <property type="match status" value="1"/>
</dbReference>
<dbReference type="FunFam" id="3.30.200.20:FF:000060">
    <property type="entry name" value="Serine/threonine-protein kinase isoform 1"/>
    <property type="match status" value="1"/>
</dbReference>
<dbReference type="InterPro" id="IPR008271">
    <property type="entry name" value="Ser/Thr_kinase_AS"/>
</dbReference>
<sequence>MEDTIAAVLNMEQAEDAPERAGDEAAGAGAGDGNWPVKNPLPDDFLRVRGRAAVKKVVERLMIKYTPSEDGLAEDDECEESEKEGEMEMEEKSDAVSVSDVADEIRSDRSNSTLAEDDGTLYGKEFDEDTASTDEVITPVLDDAAMRANQKIVADSMNQKFLPVELRNERSSIFDIAHIDVIKKSKLDLSEAEKRIRHREPHLVFELLTKASEIYRSGVISSHELDYLRSMILSRIQPTKMVSLLLNCGPNGSLDMRGATNSPALVAPSPLTFLNGVALKQLQQFLEVPHVGILERNRTQPISRELRVFVYHTVNDLTSPEGKACHKFLSKMKQNGFASGKNVLDEIGDILDGLQEYMLEHRFEEMELIVQRLMKQILSGNTGNSALGRHSSFVSLMTTDAISNQDKLQQLLSDAIRHELEDRICVPLMYDLTQCLRRHVQHEERQFRHRVFQLKGKPQSYFGIPMDKISLSSWRSVVDVIKEIDGAFLPLDKMRKLVATAHQIHALYKVERTMYLNEPPRLRRRNSTPMAGSFVASSPTPVSRMLSPTSSSSNRSSRGMTVGDETEAPAEIAAGEHERKQHEAEAEESEPKLQEEDVLSGDDFLPIFIYVIVHSDLEAPILTQVLLNRLCDPEKRRSESGYYLATFEAALHHILSLELPGAKADGLVPAPRGMFGMDPVLSGSLCFLVLAIAMYLKFIREQPWGDEELADHKSSPVDADDAMPFLHPASPGAQKPKPRQQVKQKAPPGAPPLAGYAGFKQAAVAAKDAAAQAGAAFLPKKQQQQPMRRRTHSATAAASPSNKVKSGAVAAADGAELGDQLPTTIYEGAKYEQFRPQPPDSLRNQHRITFDEYDEEMGFMLPAADAANSSLESVSFEAEGDDFYDLEGHHRPPEDHLLSIADTPERGVGPLRIGGQYRGGDLLQDVVDASPEAKTLKTNIERQFVRDVAPPAQMQLEVARKARIPLFLHSPMYVKTSAAPLIDEIDAEFAAELAAEDGQAAEAPGNGETQPAPAPAGPAAGAGAGAPGGGTAAAGGNHSRRRRPKLSKAKNDSLHVDFKELQIEEMIGQGAFGTVHRAKWRGTAVAVKILVCQYLTADILEEFEAEVQIMSILRHPNICLLMGACLEPPTRCLVIEYLPRGSLWNVLRQDVVIDMGKQYGFARDTALGMNYLHSFQPPILHRDLKSPNLLIDSSYALKISDFGLARVRAHFQTMTGNCGTTQWMAPEVLAAEKYTEKADVFSYGVVIWETITRQCPYEGLTQIQAALGVLNNNLRPTVPENCPPLFKKLMTLCWVSSPEQRPSFETVLEILNSSTDGSLPTQLERKHSDPHMR</sequence>
<organism evidence="15 16">
    <name type="scientific">Phytophthora fragariaefolia</name>
    <dbReference type="NCBI Taxonomy" id="1490495"/>
    <lineage>
        <taxon>Eukaryota</taxon>
        <taxon>Sar</taxon>
        <taxon>Stramenopiles</taxon>
        <taxon>Oomycota</taxon>
        <taxon>Peronosporomycetes</taxon>
        <taxon>Peronosporales</taxon>
        <taxon>Peronosporaceae</taxon>
        <taxon>Phytophthora</taxon>
    </lineage>
</organism>
<keyword evidence="6" id="KW-0418">Kinase</keyword>
<feature type="compositionally biased region" description="Polar residues" evidence="12">
    <location>
        <begin position="527"/>
        <end position="541"/>
    </location>
</feature>
<dbReference type="SMART" id="SM00220">
    <property type="entry name" value="S_TKc"/>
    <property type="match status" value="1"/>
</dbReference>
<evidence type="ECO:0000256" key="1">
    <source>
        <dbReference type="ARBA" id="ARBA00004370"/>
    </source>
</evidence>
<dbReference type="PANTHER" id="PTHR44329:SF288">
    <property type="entry name" value="MITOGEN-ACTIVATED PROTEIN KINASE KINASE KINASE 20"/>
    <property type="match status" value="1"/>
</dbReference>
<comment type="subcellular location">
    <subcellularLocation>
        <location evidence="1">Membrane</location>
    </subcellularLocation>
</comment>
<evidence type="ECO:0000256" key="8">
    <source>
        <dbReference type="ARBA" id="ARBA00023136"/>
    </source>
</evidence>
<dbReference type="InterPro" id="IPR000719">
    <property type="entry name" value="Prot_kinase_dom"/>
</dbReference>